<comment type="caution">
    <text evidence="2">The sequence shown here is derived from an EMBL/GenBank/DDBJ whole genome shotgun (WGS) entry which is preliminary data.</text>
</comment>
<dbReference type="AlphaFoldDB" id="A0A7X5R0K1"/>
<dbReference type="EMBL" id="JAAMOX010000001">
    <property type="protein sequence ID" value="NIH53237.1"/>
    <property type="molecule type" value="Genomic_DNA"/>
</dbReference>
<gene>
    <name evidence="2" type="ORF">FHX76_001105</name>
</gene>
<name>A0A7X5R0K1_9MICO</name>
<evidence type="ECO:0000313" key="2">
    <source>
        <dbReference type="EMBL" id="NIH53237.1"/>
    </source>
</evidence>
<reference evidence="2 3" key="1">
    <citation type="submission" date="2020-02" db="EMBL/GenBank/DDBJ databases">
        <title>Sequencing the genomes of 1000 actinobacteria strains.</title>
        <authorList>
            <person name="Klenk H.-P."/>
        </authorList>
    </citation>
    <scope>NUCLEOTIDE SEQUENCE [LARGE SCALE GENOMIC DNA]</scope>
    <source>
        <strain evidence="2 3">DSM 27960</strain>
    </source>
</reference>
<proteinExistence type="predicted"/>
<feature type="region of interest" description="Disordered" evidence="1">
    <location>
        <begin position="86"/>
        <end position="113"/>
    </location>
</feature>
<keyword evidence="3" id="KW-1185">Reference proteome</keyword>
<organism evidence="2 3">
    <name type="scientific">Lysinibacter cavernae</name>
    <dbReference type="NCBI Taxonomy" id="1640652"/>
    <lineage>
        <taxon>Bacteria</taxon>
        <taxon>Bacillati</taxon>
        <taxon>Actinomycetota</taxon>
        <taxon>Actinomycetes</taxon>
        <taxon>Micrococcales</taxon>
        <taxon>Microbacteriaceae</taxon>
        <taxon>Lysinibacter</taxon>
    </lineage>
</organism>
<evidence type="ECO:0000313" key="3">
    <source>
        <dbReference type="Proteomes" id="UP000541033"/>
    </source>
</evidence>
<evidence type="ECO:0000256" key="1">
    <source>
        <dbReference type="SAM" id="MobiDB-lite"/>
    </source>
</evidence>
<protein>
    <submittedName>
        <fullName evidence="2">Uncharacterized protein</fullName>
    </submittedName>
</protein>
<sequence length="136" mass="14938">MLLAELGKFLLLRSHAFGEQGGEQRGRGGGRSRFFAELYPLTAELRPHSLRSYARTPCGATPALLAELRSLPRSFARTLQSFARSSRSHARHAHAPATLTRPQSPAPAITPTRNHPYRRSVFLILPLAVRGISATT</sequence>
<dbReference type="Proteomes" id="UP000541033">
    <property type="component" value="Unassembled WGS sequence"/>
</dbReference>
<accession>A0A7X5R0K1</accession>